<dbReference type="AlphaFoldDB" id="A0A7W9FD93"/>
<protein>
    <recommendedName>
        <fullName evidence="5">Integral membrane protein</fullName>
    </recommendedName>
</protein>
<feature type="transmembrane region" description="Helical" evidence="1">
    <location>
        <begin position="46"/>
        <end position="66"/>
    </location>
</feature>
<gene>
    <name evidence="3" type="ORF">HD600_001536</name>
</gene>
<keyword evidence="1" id="KW-0812">Transmembrane</keyword>
<accession>A0A7W9FD93</accession>
<feature type="chain" id="PRO_5039299417" description="Integral membrane protein" evidence="2">
    <location>
        <begin position="23"/>
        <end position="124"/>
    </location>
</feature>
<dbReference type="Proteomes" id="UP000517712">
    <property type="component" value="Unassembled WGS sequence"/>
</dbReference>
<name>A0A7W9FD93_9MICO</name>
<comment type="caution">
    <text evidence="3">The sequence shown here is derived from an EMBL/GenBank/DDBJ whole genome shotgun (WGS) entry which is preliminary data.</text>
</comment>
<dbReference type="EMBL" id="JACHMU010000001">
    <property type="protein sequence ID" value="MBB5743039.1"/>
    <property type="molecule type" value="Genomic_DNA"/>
</dbReference>
<evidence type="ECO:0000256" key="1">
    <source>
        <dbReference type="SAM" id="Phobius"/>
    </source>
</evidence>
<organism evidence="3 4">
    <name type="scientific">Microbacterium ginsengiterrae</name>
    <dbReference type="NCBI Taxonomy" id="546115"/>
    <lineage>
        <taxon>Bacteria</taxon>
        <taxon>Bacillati</taxon>
        <taxon>Actinomycetota</taxon>
        <taxon>Actinomycetes</taxon>
        <taxon>Micrococcales</taxon>
        <taxon>Microbacteriaceae</taxon>
        <taxon>Microbacterium</taxon>
    </lineage>
</organism>
<sequence length="124" mass="12953">MRRRQDRIAAAPFFVAAAVSYAANCALGTAVATRVVDTSGYRWLHHALYIATCTTVAVAVAAGLFLRPRAASRGAALTLLPAAAPLAVIPFAGTHRRRHPVIALAAAPFIVAGLLGSLRPADRK</sequence>
<feature type="signal peptide" evidence="2">
    <location>
        <begin position="1"/>
        <end position="22"/>
    </location>
</feature>
<evidence type="ECO:0000313" key="4">
    <source>
        <dbReference type="Proteomes" id="UP000517712"/>
    </source>
</evidence>
<feature type="transmembrane region" description="Helical" evidence="1">
    <location>
        <begin position="75"/>
        <end position="93"/>
    </location>
</feature>
<keyword evidence="1" id="KW-0472">Membrane</keyword>
<proteinExistence type="predicted"/>
<reference evidence="3 4" key="1">
    <citation type="submission" date="2020-08" db="EMBL/GenBank/DDBJ databases">
        <title>Sequencing the genomes of 1000 actinobacteria strains.</title>
        <authorList>
            <person name="Klenk H.-P."/>
        </authorList>
    </citation>
    <scope>NUCLEOTIDE SEQUENCE [LARGE SCALE GENOMIC DNA]</scope>
    <source>
        <strain evidence="3 4">DSM 24823</strain>
    </source>
</reference>
<keyword evidence="4" id="KW-1185">Reference proteome</keyword>
<evidence type="ECO:0000313" key="3">
    <source>
        <dbReference type="EMBL" id="MBB5743039.1"/>
    </source>
</evidence>
<keyword evidence="2" id="KW-0732">Signal</keyword>
<evidence type="ECO:0000256" key="2">
    <source>
        <dbReference type="SAM" id="SignalP"/>
    </source>
</evidence>
<dbReference type="RefSeq" id="WP_184282736.1">
    <property type="nucleotide sequence ID" value="NZ_BAAAPG010000001.1"/>
</dbReference>
<feature type="transmembrane region" description="Helical" evidence="1">
    <location>
        <begin position="99"/>
        <end position="118"/>
    </location>
</feature>
<keyword evidence="1" id="KW-1133">Transmembrane helix</keyword>
<evidence type="ECO:0008006" key="5">
    <source>
        <dbReference type="Google" id="ProtNLM"/>
    </source>
</evidence>